<evidence type="ECO:0000256" key="4">
    <source>
        <dbReference type="ARBA" id="ARBA00034092"/>
    </source>
</evidence>
<accession>A0A493TF46</accession>
<dbReference type="Gene3D" id="3.40.1120.10">
    <property type="entry name" value="Ribosomal protein l15e"/>
    <property type="match status" value="1"/>
</dbReference>
<dbReference type="GO" id="GO:0003735">
    <property type="term" value="F:structural constituent of ribosome"/>
    <property type="evidence" value="ECO:0007669"/>
    <property type="project" value="InterPro"/>
</dbReference>
<dbReference type="Proteomes" id="UP000016666">
    <property type="component" value="Chromosome 10"/>
</dbReference>
<dbReference type="GO" id="GO:0044391">
    <property type="term" value="C:ribosomal subunit"/>
    <property type="evidence" value="ECO:0007669"/>
    <property type="project" value="UniProtKB-ARBA"/>
</dbReference>
<dbReference type="SMART" id="SM01384">
    <property type="entry name" value="Ribosomal_L15e"/>
    <property type="match status" value="1"/>
</dbReference>
<proteinExistence type="inferred from homology"/>
<keyword evidence="3" id="KW-0687">Ribonucleoprotein</keyword>
<comment type="similarity">
    <text evidence="1">Belongs to the eukaryotic ribosomal protein eL15 family.</text>
</comment>
<reference evidence="7" key="2">
    <citation type="submission" date="2025-08" db="UniProtKB">
        <authorList>
            <consortium name="Ensembl"/>
        </authorList>
    </citation>
    <scope>IDENTIFICATION</scope>
</reference>
<organism evidence="7 8">
    <name type="scientific">Anas platyrhynchos platyrhynchos</name>
    <name type="common">Northern mallard</name>
    <dbReference type="NCBI Taxonomy" id="8840"/>
    <lineage>
        <taxon>Eukaryota</taxon>
        <taxon>Metazoa</taxon>
        <taxon>Chordata</taxon>
        <taxon>Craniata</taxon>
        <taxon>Vertebrata</taxon>
        <taxon>Euteleostomi</taxon>
        <taxon>Archelosauria</taxon>
        <taxon>Archosauria</taxon>
        <taxon>Dinosauria</taxon>
        <taxon>Saurischia</taxon>
        <taxon>Theropoda</taxon>
        <taxon>Coelurosauria</taxon>
        <taxon>Aves</taxon>
        <taxon>Neognathae</taxon>
        <taxon>Galloanserae</taxon>
        <taxon>Anseriformes</taxon>
        <taxon>Anatidae</taxon>
        <taxon>Anatinae</taxon>
        <taxon>Anas</taxon>
    </lineage>
</organism>
<comment type="function">
    <text evidence="4">Component of the large ribosomal subunit. The ribosome is a large ribonucleoprotein complex responsible for the synthesis of proteins in the cell.</text>
</comment>
<reference evidence="7" key="3">
    <citation type="submission" date="2025-09" db="UniProtKB">
        <authorList>
            <consortium name="Ensembl"/>
        </authorList>
    </citation>
    <scope>IDENTIFICATION</scope>
</reference>
<dbReference type="InterPro" id="IPR012678">
    <property type="entry name" value="Ribosomal_uL23/eL15/eS24_sf"/>
</dbReference>
<protein>
    <recommendedName>
        <fullName evidence="5">Large ribosomal subunit protein eL15</fullName>
    </recommendedName>
    <alternativeName>
        <fullName evidence="6">60S ribosomal protein L15</fullName>
    </alternativeName>
</protein>
<keyword evidence="2" id="KW-0689">Ribosomal protein</keyword>
<evidence type="ECO:0000256" key="5">
    <source>
        <dbReference type="ARBA" id="ARBA00035214"/>
    </source>
</evidence>
<evidence type="ECO:0000256" key="2">
    <source>
        <dbReference type="ARBA" id="ARBA00022980"/>
    </source>
</evidence>
<dbReference type="AlphaFoldDB" id="A0A493TF46"/>
<dbReference type="SUPFAM" id="SSF54189">
    <property type="entry name" value="Ribosomal proteins S24e, L23 and L15e"/>
    <property type="match status" value="1"/>
</dbReference>
<dbReference type="InterPro" id="IPR024794">
    <property type="entry name" value="Rbsml_eL15_core_dom_sf"/>
</dbReference>
<dbReference type="STRING" id="8840.ENSAPLP00000024315"/>
<evidence type="ECO:0000313" key="7">
    <source>
        <dbReference type="Ensembl" id="ENSAPLP00000024315.1"/>
    </source>
</evidence>
<sequence>IGACEYIQKLWRKKQSYMTNFLLCICSWCHQNKAFHHGALKHVVANSGIYSKPVCCHFKMVTFARSLHCVAGECVACRREPWAPFGWLETTFYKFLAGSPDWTPSIKLECSTQVSRGSPRGMQEFRVIQKLVSAGRKSRGLHFRKYHNENPVYRSSA</sequence>
<dbReference type="GO" id="GO:0006412">
    <property type="term" value="P:translation"/>
    <property type="evidence" value="ECO:0007669"/>
    <property type="project" value="InterPro"/>
</dbReference>
<keyword evidence="8" id="KW-1185">Reference proteome</keyword>
<dbReference type="GeneTree" id="ENSGT00990000213564"/>
<dbReference type="Ensembl" id="ENSAPLT00000034952.1">
    <property type="protein sequence ID" value="ENSAPLP00000024315.1"/>
    <property type="gene ID" value="ENSAPLG00000027211.1"/>
</dbReference>
<evidence type="ECO:0000313" key="8">
    <source>
        <dbReference type="Proteomes" id="UP000016666"/>
    </source>
</evidence>
<evidence type="ECO:0000256" key="3">
    <source>
        <dbReference type="ARBA" id="ARBA00023274"/>
    </source>
</evidence>
<dbReference type="InterPro" id="IPR000439">
    <property type="entry name" value="Ribosomal_eL15"/>
</dbReference>
<name>A0A493TF46_ANAPP</name>
<evidence type="ECO:0000256" key="6">
    <source>
        <dbReference type="ARBA" id="ARBA00035319"/>
    </source>
</evidence>
<evidence type="ECO:0000256" key="1">
    <source>
        <dbReference type="ARBA" id="ARBA00006857"/>
    </source>
</evidence>
<reference evidence="7 8" key="1">
    <citation type="submission" date="2017-10" db="EMBL/GenBank/DDBJ databases">
        <title>A new Pekin duck reference genome.</title>
        <authorList>
            <person name="Hou Z.-C."/>
            <person name="Zhou Z.-K."/>
            <person name="Zhu F."/>
            <person name="Hou S.-S."/>
        </authorList>
    </citation>
    <scope>NUCLEOTIDE SEQUENCE [LARGE SCALE GENOMIC DNA]</scope>
</reference>